<accession>A0ABN2YWH0</accession>
<reference evidence="2 3" key="1">
    <citation type="journal article" date="2019" name="Int. J. Syst. Evol. Microbiol.">
        <title>The Global Catalogue of Microorganisms (GCM) 10K type strain sequencing project: providing services to taxonomists for standard genome sequencing and annotation.</title>
        <authorList>
            <consortium name="The Broad Institute Genomics Platform"/>
            <consortium name="The Broad Institute Genome Sequencing Center for Infectious Disease"/>
            <person name="Wu L."/>
            <person name="Ma J."/>
        </authorList>
    </citation>
    <scope>NUCLEOTIDE SEQUENCE [LARGE SCALE GENOMIC DNA]</scope>
    <source>
        <strain evidence="2 3">JCM 15481</strain>
    </source>
</reference>
<name>A0ABN2YWH0_9ACTN</name>
<evidence type="ECO:0000256" key="1">
    <source>
        <dbReference type="SAM" id="MobiDB-lite"/>
    </source>
</evidence>
<comment type="caution">
    <text evidence="2">The sequence shown here is derived from an EMBL/GenBank/DDBJ whole genome shotgun (WGS) entry which is preliminary data.</text>
</comment>
<evidence type="ECO:0000313" key="2">
    <source>
        <dbReference type="EMBL" id="GAA2133388.1"/>
    </source>
</evidence>
<protein>
    <submittedName>
        <fullName evidence="2">Uncharacterized protein</fullName>
    </submittedName>
</protein>
<dbReference type="EMBL" id="BAAAPF010000151">
    <property type="protein sequence ID" value="GAA2133388.1"/>
    <property type="molecule type" value="Genomic_DNA"/>
</dbReference>
<sequence length="131" mass="12203">MPGGDPLRVAGGEGGDGGVGAGDDDDGVAAVVVDDDVRGAAGAAGGAQPGGVHVGAVEGGAQFGAEAVGADRADHRHRPARAGGGDGLVGALAAGHGAELAPGDGLAAVRGGGDVRHEVHVDAAEHGDRDA</sequence>
<evidence type="ECO:0000313" key="3">
    <source>
        <dbReference type="Proteomes" id="UP001500443"/>
    </source>
</evidence>
<proteinExistence type="predicted"/>
<keyword evidence="3" id="KW-1185">Reference proteome</keyword>
<dbReference type="Proteomes" id="UP001500443">
    <property type="component" value="Unassembled WGS sequence"/>
</dbReference>
<feature type="region of interest" description="Disordered" evidence="1">
    <location>
        <begin position="1"/>
        <end position="27"/>
    </location>
</feature>
<gene>
    <name evidence="2" type="ORF">GCM10009802_41860</name>
</gene>
<organism evidence="2 3">
    <name type="scientific">Streptomyces synnematoformans</name>
    <dbReference type="NCBI Taxonomy" id="415721"/>
    <lineage>
        <taxon>Bacteria</taxon>
        <taxon>Bacillati</taxon>
        <taxon>Actinomycetota</taxon>
        <taxon>Actinomycetes</taxon>
        <taxon>Kitasatosporales</taxon>
        <taxon>Streptomycetaceae</taxon>
        <taxon>Streptomyces</taxon>
    </lineage>
</organism>
<feature type="compositionally biased region" description="Gly residues" evidence="1">
    <location>
        <begin position="11"/>
        <end position="21"/>
    </location>
</feature>